<organism evidence="1 2">
    <name type="scientific">Pyropia yezoensis</name>
    <name type="common">Susabi-nori</name>
    <name type="synonym">Porphyra yezoensis</name>
    <dbReference type="NCBI Taxonomy" id="2788"/>
    <lineage>
        <taxon>Eukaryota</taxon>
        <taxon>Rhodophyta</taxon>
        <taxon>Bangiophyceae</taxon>
        <taxon>Bangiales</taxon>
        <taxon>Bangiaceae</taxon>
        <taxon>Pyropia</taxon>
    </lineage>
</organism>
<reference evidence="1" key="1">
    <citation type="submission" date="2019-11" db="EMBL/GenBank/DDBJ databases">
        <title>Nori genome reveals adaptations in red seaweeds to the harsh intertidal environment.</title>
        <authorList>
            <person name="Wang D."/>
            <person name="Mao Y."/>
        </authorList>
    </citation>
    <scope>NUCLEOTIDE SEQUENCE</scope>
    <source>
        <tissue evidence="1">Gametophyte</tissue>
    </source>
</reference>
<sequence>MSISPPPSLSPPLPPPLPPPPLLLPGPSCAVDTDAADRAPARLHHHRGRQGVWHVGAAAAWGWVAVAGRAPPPPSRITNSWSCALPPFCAAAMYSRPPSLAAGGVVPCHPPRAAAPPPQRAADCQWKGGGGGREVLVPTTDRERLARSCTSGCVQST</sequence>
<keyword evidence="2" id="KW-1185">Reference proteome</keyword>
<dbReference type="EMBL" id="CM020619">
    <property type="protein sequence ID" value="KAK1863685.1"/>
    <property type="molecule type" value="Genomic_DNA"/>
</dbReference>
<proteinExistence type="predicted"/>
<evidence type="ECO:0000313" key="1">
    <source>
        <dbReference type="EMBL" id="KAK1863685.1"/>
    </source>
</evidence>
<protein>
    <submittedName>
        <fullName evidence="1">Uncharacterized protein</fullName>
    </submittedName>
</protein>
<comment type="caution">
    <text evidence="1">The sequence shown here is derived from an EMBL/GenBank/DDBJ whole genome shotgun (WGS) entry which is preliminary data.</text>
</comment>
<dbReference type="Proteomes" id="UP000798662">
    <property type="component" value="Chromosome 2"/>
</dbReference>
<accession>A0ACC3C0F0</accession>
<gene>
    <name evidence="1" type="ORF">I4F81_006239</name>
</gene>
<name>A0ACC3C0F0_PYRYE</name>
<evidence type="ECO:0000313" key="2">
    <source>
        <dbReference type="Proteomes" id="UP000798662"/>
    </source>
</evidence>